<dbReference type="PANTHER" id="PTHR23244">
    <property type="entry name" value="KELCH REPEAT DOMAIN"/>
    <property type="match status" value="1"/>
</dbReference>
<dbReference type="InterPro" id="IPR015915">
    <property type="entry name" value="Kelch-typ_b-propeller"/>
</dbReference>
<reference evidence="3 4" key="1">
    <citation type="submission" date="2023-04" db="EMBL/GenBank/DDBJ databases">
        <title>Genome of Basidiobolus ranarum AG-B5.</title>
        <authorList>
            <person name="Stajich J.E."/>
            <person name="Carter-House D."/>
            <person name="Gryganskyi A."/>
        </authorList>
    </citation>
    <scope>NUCLEOTIDE SEQUENCE [LARGE SCALE GENOMIC DNA]</scope>
    <source>
        <strain evidence="3 4">AG-B5</strain>
    </source>
</reference>
<comment type="caution">
    <text evidence="3">The sequence shown here is derived from an EMBL/GenBank/DDBJ whole genome shotgun (WGS) entry which is preliminary data.</text>
</comment>
<sequence>MPFLTKFTKPSLVSQLWTKRTIHEYSPFPRQDYSVCEILDNLYIFAGSIEDVPRNDLVIINSRNLSSKVVETTGEIPCPRSGHTALNVGKHIIIFGGETLNSRWDDSLYSFNIESKTWTRLPMQSNSLVGRRDHSAVAVKSIMYLFGGQVDGYYLNDLVAFDTKSLSTQCPRWDYIAPGYESPPERASHSAAVYKDRIYIFGGKDTERFFNDLWCYDPESNTWSQIIADYGPSKRIGHTACICDDLMYILGGQDEYGKFLNEVYAFNLLEETWLDVPSIQLDVTVANSVKACLIHGKIHILVGECNSVYILDTAKGGDDVELHSGENYFSNTQVQQTPAKVYNEQQMRGPPGQVEGHRGGSTYNLEISRLLTPSPVLSEPNPIKGSSGQGSGNVSHINRVHSTSQLQAPSNYILNSGKHSDTKTCLNSRAPAQQLNPSSDTIKCYNTIPLSISPPSGSGPLEFKNYQQSSLRLGEATTILVTTEESKVQLATFVPLSPEKVQQFKSTEPEMARAQVLKQTPPVKNFPSSLENTLKYTGGIRAAESLTTFMNSDFKPSSPTQSVPVLETYSEEKNYLTNGFKTSEDTSAPTTKEKVVGHVKNSSTYMNMYPEKIHSIFEENLSSEFDGEEEETHSRNKFGTLEKIPVAQFPPDTETFKTNKEPINYSATSKVVLWNNVQKTVSEKAEYLTKEGSTLPNLKSLQKEQSDPEKIKLLQALLLLKEQLSKAQVKVAQNCEYAAQRISDGEKHRQVALQEAAYLRMKISAMNSSSTESLCKIEQDRIIELEKRLAKALAENQSLLSKIDLQAQASAKDHENRLLAEESSKNNLNRAIEAENSCRVVKEKFATLEDTLKKTQQAVSDATSKASKAEATLHAKETESTVILERLASLEETSAQEMQTRELASNVVNAANERANEAERMWMDAQQEIQALEKESIELRKTIEQKSEELARTHFQAGEMETLWLNTKQQLEALDSISQVFHNSKNHSEGGIEEKLTRANYRITELEAELNLLRKVKEDSRDVIEKLESDNFTLTQKMEDLEKRHHDGQSDLSELRLRLADAQDNVYEMKLQLMNSQDLLRAESEN</sequence>
<feature type="coiled-coil region" evidence="1">
    <location>
        <begin position="901"/>
        <end position="949"/>
    </location>
</feature>
<dbReference type="InterPro" id="IPR006652">
    <property type="entry name" value="Kelch_1"/>
</dbReference>
<dbReference type="SUPFAM" id="SSF117281">
    <property type="entry name" value="Kelch motif"/>
    <property type="match status" value="1"/>
</dbReference>
<protein>
    <submittedName>
        <fullName evidence="3">Uncharacterized protein</fullName>
    </submittedName>
</protein>
<evidence type="ECO:0000313" key="3">
    <source>
        <dbReference type="EMBL" id="KAK9702608.1"/>
    </source>
</evidence>
<proteinExistence type="predicted"/>
<dbReference type="Pfam" id="PF24681">
    <property type="entry name" value="Kelch_KLHDC2_KLHL20_DRC7"/>
    <property type="match status" value="1"/>
</dbReference>
<dbReference type="Proteomes" id="UP001479436">
    <property type="component" value="Unassembled WGS sequence"/>
</dbReference>
<dbReference type="Gene3D" id="2.120.10.80">
    <property type="entry name" value="Kelch-type beta propeller"/>
    <property type="match status" value="2"/>
</dbReference>
<evidence type="ECO:0000256" key="2">
    <source>
        <dbReference type="SAM" id="MobiDB-lite"/>
    </source>
</evidence>
<keyword evidence="4" id="KW-1185">Reference proteome</keyword>
<dbReference type="PANTHER" id="PTHR23244:SF456">
    <property type="entry name" value="MULTIPLE EPIDERMAL GROWTH FACTOR-LIKE DOMAINS PROTEIN 8"/>
    <property type="match status" value="1"/>
</dbReference>
<accession>A0ABR2VUB4</accession>
<evidence type="ECO:0000256" key="1">
    <source>
        <dbReference type="SAM" id="Coils"/>
    </source>
</evidence>
<organism evidence="3 4">
    <name type="scientific">Basidiobolus ranarum</name>
    <dbReference type="NCBI Taxonomy" id="34480"/>
    <lineage>
        <taxon>Eukaryota</taxon>
        <taxon>Fungi</taxon>
        <taxon>Fungi incertae sedis</taxon>
        <taxon>Zoopagomycota</taxon>
        <taxon>Entomophthoromycotina</taxon>
        <taxon>Basidiobolomycetes</taxon>
        <taxon>Basidiobolales</taxon>
        <taxon>Basidiobolaceae</taxon>
        <taxon>Basidiobolus</taxon>
    </lineage>
</organism>
<evidence type="ECO:0000313" key="4">
    <source>
        <dbReference type="Proteomes" id="UP001479436"/>
    </source>
</evidence>
<feature type="coiled-coil region" evidence="1">
    <location>
        <begin position="775"/>
        <end position="872"/>
    </location>
</feature>
<feature type="coiled-coil region" evidence="1">
    <location>
        <begin position="996"/>
        <end position="1072"/>
    </location>
</feature>
<dbReference type="SMART" id="SM00612">
    <property type="entry name" value="Kelch"/>
    <property type="match status" value="3"/>
</dbReference>
<gene>
    <name evidence="3" type="ORF">K7432_011176</name>
</gene>
<dbReference type="EMBL" id="JASJQH010007712">
    <property type="protein sequence ID" value="KAK9702608.1"/>
    <property type="molecule type" value="Genomic_DNA"/>
</dbReference>
<feature type="region of interest" description="Disordered" evidence="2">
    <location>
        <begin position="374"/>
        <end position="396"/>
    </location>
</feature>
<name>A0ABR2VUB4_9FUNG</name>
<keyword evidence="1" id="KW-0175">Coiled coil</keyword>